<dbReference type="Proteomes" id="UP000827092">
    <property type="component" value="Unassembled WGS sequence"/>
</dbReference>
<protein>
    <recommendedName>
        <fullName evidence="5">Transmembrane protein 70</fullName>
    </recommendedName>
</protein>
<dbReference type="GO" id="GO:0031966">
    <property type="term" value="C:mitochondrial membrane"/>
    <property type="evidence" value="ECO:0007669"/>
    <property type="project" value="TreeGrafter"/>
</dbReference>
<evidence type="ECO:0000256" key="2">
    <source>
        <dbReference type="SAM" id="Phobius"/>
    </source>
</evidence>
<dbReference type="AlphaFoldDB" id="A0AAV6UV54"/>
<dbReference type="InterPro" id="IPR009724">
    <property type="entry name" value="TMEM70"/>
</dbReference>
<keyword evidence="2" id="KW-0472">Membrane</keyword>
<keyword evidence="2" id="KW-1133">Transmembrane helix</keyword>
<comment type="caution">
    <text evidence="3">The sequence shown here is derived from an EMBL/GenBank/DDBJ whole genome shotgun (WGS) entry which is preliminary data.</text>
</comment>
<comment type="similarity">
    <text evidence="1">Belongs to the TMEM70 family.</text>
</comment>
<evidence type="ECO:0000313" key="3">
    <source>
        <dbReference type="EMBL" id="KAG8188196.1"/>
    </source>
</evidence>
<evidence type="ECO:0000313" key="4">
    <source>
        <dbReference type="Proteomes" id="UP000827092"/>
    </source>
</evidence>
<evidence type="ECO:0008006" key="5">
    <source>
        <dbReference type="Google" id="ProtNLM"/>
    </source>
</evidence>
<reference evidence="3 4" key="1">
    <citation type="journal article" date="2022" name="Nat. Ecol. Evol.">
        <title>A masculinizing supergene underlies an exaggerated male reproductive morph in a spider.</title>
        <authorList>
            <person name="Hendrickx F."/>
            <person name="De Corte Z."/>
            <person name="Sonet G."/>
            <person name="Van Belleghem S.M."/>
            <person name="Kostlbacher S."/>
            <person name="Vangestel C."/>
        </authorList>
    </citation>
    <scope>NUCLEOTIDE SEQUENCE [LARGE SCALE GENOMIC DNA]</scope>
    <source>
        <strain evidence="3">W744_W776</strain>
    </source>
</reference>
<organism evidence="3 4">
    <name type="scientific">Oedothorax gibbosus</name>
    <dbReference type="NCBI Taxonomy" id="931172"/>
    <lineage>
        <taxon>Eukaryota</taxon>
        <taxon>Metazoa</taxon>
        <taxon>Ecdysozoa</taxon>
        <taxon>Arthropoda</taxon>
        <taxon>Chelicerata</taxon>
        <taxon>Arachnida</taxon>
        <taxon>Araneae</taxon>
        <taxon>Araneomorphae</taxon>
        <taxon>Entelegynae</taxon>
        <taxon>Araneoidea</taxon>
        <taxon>Linyphiidae</taxon>
        <taxon>Erigoninae</taxon>
        <taxon>Oedothorax</taxon>
    </lineage>
</organism>
<dbReference type="PANTHER" id="PTHR13281">
    <property type="entry name" value="TRANSMEMBRANE PROTEIN 70, MITOCHONDRIAL"/>
    <property type="match status" value="1"/>
</dbReference>
<dbReference type="PANTHER" id="PTHR13281:SF0">
    <property type="entry name" value="TRANSMEMBRANE PROTEIN 70, MITOCHONDRIAL"/>
    <property type="match status" value="1"/>
</dbReference>
<sequence length="185" mass="20463">MQHAYFKTCASVHFTSSPSPGDEGRVLVYAAPLRRRVRFTKLLSLTSSCAALAMAPVAVGEVARVSLPLAAAVSLVTAAFLSTPLLLHWITRRYVLELHFTPETKRFDASTFDLLTREVCTSFVAEEVRVPDIPGFLSNVVVRGRPLFVDARMVRNPDAYAHMMGYDQPLDLRADPPKESQTNAK</sequence>
<dbReference type="Pfam" id="PF06979">
    <property type="entry name" value="TMEM70"/>
    <property type="match status" value="1"/>
</dbReference>
<feature type="transmembrane region" description="Helical" evidence="2">
    <location>
        <begin position="65"/>
        <end position="87"/>
    </location>
</feature>
<gene>
    <name evidence="3" type="ORF">JTE90_021219</name>
</gene>
<keyword evidence="4" id="KW-1185">Reference proteome</keyword>
<dbReference type="GO" id="GO:0033615">
    <property type="term" value="P:mitochondrial proton-transporting ATP synthase complex assembly"/>
    <property type="evidence" value="ECO:0007669"/>
    <property type="project" value="TreeGrafter"/>
</dbReference>
<keyword evidence="2" id="KW-0812">Transmembrane</keyword>
<evidence type="ECO:0000256" key="1">
    <source>
        <dbReference type="ARBA" id="ARBA00005280"/>
    </source>
</evidence>
<proteinExistence type="inferred from homology"/>
<accession>A0AAV6UV54</accession>
<dbReference type="EMBL" id="JAFNEN010000246">
    <property type="protein sequence ID" value="KAG8188196.1"/>
    <property type="molecule type" value="Genomic_DNA"/>
</dbReference>
<name>A0AAV6UV54_9ARAC</name>
<dbReference type="InterPro" id="IPR045325">
    <property type="entry name" value="TMEM70/TMEM186/TMEM223"/>
</dbReference>
<feature type="transmembrane region" description="Helical" evidence="2">
    <location>
        <begin position="42"/>
        <end position="59"/>
    </location>
</feature>